<evidence type="ECO:0000256" key="1">
    <source>
        <dbReference type="ARBA" id="ARBA00004141"/>
    </source>
</evidence>
<feature type="transmembrane region" description="Helical" evidence="5">
    <location>
        <begin position="140"/>
        <end position="160"/>
    </location>
</feature>
<evidence type="ECO:0000256" key="3">
    <source>
        <dbReference type="ARBA" id="ARBA00022989"/>
    </source>
</evidence>
<feature type="domain" description="NnrU" evidence="6">
    <location>
        <begin position="7"/>
        <end position="226"/>
    </location>
</feature>
<sequence length="230" mass="24164">MGGWGELFVAFAAFLLSHALPARPALRRPLAAALGERGYLLTYSLVSLAALAWLIAAAGRAPYVALWGPAPWQAWVPNLAMPAACLLVAFGLGAPNPLSFGGRADGFDPERPGVAGVSRHPLLLALALWAGAHAVANGDLAHVALFGAFAGFALLGMRIIDRRKRRLIGAGEWNRLAARTSGWPLAALVDGRWRPSALPEPWRLGLGLLLWLALLALHAPVVGVSPLPPG</sequence>
<evidence type="ECO:0000256" key="5">
    <source>
        <dbReference type="SAM" id="Phobius"/>
    </source>
</evidence>
<evidence type="ECO:0000256" key="2">
    <source>
        <dbReference type="ARBA" id="ARBA00022692"/>
    </source>
</evidence>
<organism evidence="7 8">
    <name type="scientific">Craurococcus roseus</name>
    <dbReference type="NCBI Taxonomy" id="77585"/>
    <lineage>
        <taxon>Bacteria</taxon>
        <taxon>Pseudomonadati</taxon>
        <taxon>Pseudomonadota</taxon>
        <taxon>Alphaproteobacteria</taxon>
        <taxon>Acetobacterales</taxon>
        <taxon>Acetobacteraceae</taxon>
        <taxon>Craurococcus</taxon>
    </lineage>
</organism>
<feature type="transmembrane region" description="Helical" evidence="5">
    <location>
        <begin position="43"/>
        <end position="63"/>
    </location>
</feature>
<gene>
    <name evidence="7" type="ORF">GCM10009416_02690</name>
</gene>
<evidence type="ECO:0000313" key="8">
    <source>
        <dbReference type="Proteomes" id="UP001501588"/>
    </source>
</evidence>
<protein>
    <submittedName>
        <fullName evidence="7">NnrU family protein</fullName>
    </submittedName>
</protein>
<keyword evidence="2 5" id="KW-0812">Transmembrane</keyword>
<reference evidence="7 8" key="1">
    <citation type="journal article" date="2019" name="Int. J. Syst. Evol. Microbiol.">
        <title>The Global Catalogue of Microorganisms (GCM) 10K type strain sequencing project: providing services to taxonomists for standard genome sequencing and annotation.</title>
        <authorList>
            <consortium name="The Broad Institute Genomics Platform"/>
            <consortium name="The Broad Institute Genome Sequencing Center for Infectious Disease"/>
            <person name="Wu L."/>
            <person name="Ma J."/>
        </authorList>
    </citation>
    <scope>NUCLEOTIDE SEQUENCE [LARGE SCALE GENOMIC DNA]</scope>
    <source>
        <strain evidence="7 8">JCM 9933</strain>
    </source>
</reference>
<comment type="subcellular location">
    <subcellularLocation>
        <location evidence="1">Membrane</location>
        <topology evidence="1">Multi-pass membrane protein</topology>
    </subcellularLocation>
</comment>
<dbReference type="Pfam" id="PF07298">
    <property type="entry name" value="NnrU"/>
    <property type="match status" value="1"/>
</dbReference>
<proteinExistence type="predicted"/>
<keyword evidence="8" id="KW-1185">Reference proteome</keyword>
<dbReference type="Proteomes" id="UP001501588">
    <property type="component" value="Unassembled WGS sequence"/>
</dbReference>
<dbReference type="InterPro" id="IPR009915">
    <property type="entry name" value="NnrU_dom"/>
</dbReference>
<evidence type="ECO:0000313" key="7">
    <source>
        <dbReference type="EMBL" id="GAA0568113.1"/>
    </source>
</evidence>
<accession>A0ABN1EJQ8</accession>
<keyword evidence="3 5" id="KW-1133">Transmembrane helix</keyword>
<comment type="caution">
    <text evidence="7">The sequence shown here is derived from an EMBL/GenBank/DDBJ whole genome shotgun (WGS) entry which is preliminary data.</text>
</comment>
<name>A0ABN1EJQ8_9PROT</name>
<feature type="transmembrane region" description="Helical" evidence="5">
    <location>
        <begin position="75"/>
        <end position="94"/>
    </location>
</feature>
<evidence type="ECO:0000259" key="6">
    <source>
        <dbReference type="Pfam" id="PF07298"/>
    </source>
</evidence>
<dbReference type="EMBL" id="BAAAFZ010000006">
    <property type="protein sequence ID" value="GAA0568113.1"/>
    <property type="molecule type" value="Genomic_DNA"/>
</dbReference>
<evidence type="ECO:0000256" key="4">
    <source>
        <dbReference type="ARBA" id="ARBA00023136"/>
    </source>
</evidence>
<keyword evidence="4 5" id="KW-0472">Membrane</keyword>
<dbReference type="RefSeq" id="WP_343893326.1">
    <property type="nucleotide sequence ID" value="NZ_BAAAFZ010000006.1"/>
</dbReference>
<feature type="transmembrane region" description="Helical" evidence="5">
    <location>
        <begin position="202"/>
        <end position="221"/>
    </location>
</feature>